<name>A0ABY0HBK6_9PEZI</name>
<evidence type="ECO:0000256" key="3">
    <source>
        <dbReference type="ARBA" id="ARBA00022630"/>
    </source>
</evidence>
<accession>A0ABY0HBK6</accession>
<keyword evidence="4" id="KW-0274">FAD</keyword>
<dbReference type="SUPFAM" id="SSF56176">
    <property type="entry name" value="FAD-binding/transporter-associated domain-like"/>
    <property type="match status" value="1"/>
</dbReference>
<dbReference type="EMBL" id="QJNS01000098">
    <property type="protein sequence ID" value="RYO87617.1"/>
    <property type="molecule type" value="Genomic_DNA"/>
</dbReference>
<proteinExistence type="inferred from homology"/>
<dbReference type="PANTHER" id="PTHR42973">
    <property type="entry name" value="BINDING OXIDOREDUCTASE, PUTATIVE (AFU_ORTHOLOGUE AFUA_1G17690)-RELATED"/>
    <property type="match status" value="1"/>
</dbReference>
<comment type="cofactor">
    <cofactor evidence="1">
        <name>FAD</name>
        <dbReference type="ChEBI" id="CHEBI:57692"/>
    </cofactor>
</comment>
<evidence type="ECO:0000256" key="1">
    <source>
        <dbReference type="ARBA" id="ARBA00001974"/>
    </source>
</evidence>
<comment type="caution">
    <text evidence="7">The sequence shown here is derived from an EMBL/GenBank/DDBJ whole genome shotgun (WGS) entry which is preliminary data.</text>
</comment>
<dbReference type="InterPro" id="IPR050416">
    <property type="entry name" value="FAD-linked_Oxidoreductase"/>
</dbReference>
<comment type="similarity">
    <text evidence="2">Belongs to the oxygen-dependent FAD-linked oxidoreductase family.</text>
</comment>
<keyword evidence="8" id="KW-1185">Reference proteome</keyword>
<feature type="compositionally biased region" description="Basic and acidic residues" evidence="6">
    <location>
        <begin position="295"/>
        <end position="311"/>
    </location>
</feature>
<dbReference type="Proteomes" id="UP000294003">
    <property type="component" value="Unassembled WGS sequence"/>
</dbReference>
<keyword evidence="3" id="KW-0285">Flavoprotein</keyword>
<feature type="region of interest" description="Disordered" evidence="6">
    <location>
        <begin position="291"/>
        <end position="311"/>
    </location>
</feature>
<evidence type="ECO:0000313" key="7">
    <source>
        <dbReference type="EMBL" id="RYO87617.1"/>
    </source>
</evidence>
<reference evidence="7 8" key="1">
    <citation type="submission" date="2018-06" db="EMBL/GenBank/DDBJ databases">
        <title>Complete Genomes of Monosporascus.</title>
        <authorList>
            <person name="Robinson A.J."/>
            <person name="Natvig D.O."/>
        </authorList>
    </citation>
    <scope>NUCLEOTIDE SEQUENCE [LARGE SCALE GENOMIC DNA]</scope>
    <source>
        <strain evidence="7 8">CBS 609.92</strain>
    </source>
</reference>
<sequence>MSLKFALDYGLGADQILEAGVLLADGKVVTASACENADLYRALRGGRPGYGITLSSTVKACPSVDVVAVQRLLLSLQLRAPSSSGANTSSSSMLLNAWATIHQALPDLNGARFCRRGLLCGRGRGTAILHAQDLDDREVHRGGAGGLRSTRGALLARLGDTVLVSKSYASFPDYWAFYDAGSAVGDPMGSTLALTSRRMDCAAVPATLEAVTGGGGGQEKQEQAAVVVALPSPCGGRVCEDRRDPNAGLHPAWRTSDFLTLVGKGVPPANATSSSSRREVMDDLTYRVGGAAEDADARDRGVHERGRPERSGLRRDLSTVVLITSAIWRLSGSTTLVMFSTISRASGRGMGGEA</sequence>
<gene>
    <name evidence="7" type="ORF">DL762_004161</name>
</gene>
<evidence type="ECO:0000256" key="2">
    <source>
        <dbReference type="ARBA" id="ARBA00005466"/>
    </source>
</evidence>
<dbReference type="InterPro" id="IPR036318">
    <property type="entry name" value="FAD-bd_PCMH-like_sf"/>
</dbReference>
<evidence type="ECO:0000313" key="8">
    <source>
        <dbReference type="Proteomes" id="UP000294003"/>
    </source>
</evidence>
<organism evidence="7 8">
    <name type="scientific">Monosporascus cannonballus</name>
    <dbReference type="NCBI Taxonomy" id="155416"/>
    <lineage>
        <taxon>Eukaryota</taxon>
        <taxon>Fungi</taxon>
        <taxon>Dikarya</taxon>
        <taxon>Ascomycota</taxon>
        <taxon>Pezizomycotina</taxon>
        <taxon>Sordariomycetes</taxon>
        <taxon>Xylariomycetidae</taxon>
        <taxon>Xylariales</taxon>
        <taxon>Xylariales incertae sedis</taxon>
        <taxon>Monosporascus</taxon>
    </lineage>
</organism>
<keyword evidence="5" id="KW-0560">Oxidoreductase</keyword>
<protein>
    <submittedName>
        <fullName evidence="7">Uncharacterized protein</fullName>
    </submittedName>
</protein>
<dbReference type="InterPro" id="IPR016169">
    <property type="entry name" value="FAD-bd_PCMH_sub2"/>
</dbReference>
<evidence type="ECO:0000256" key="4">
    <source>
        <dbReference type="ARBA" id="ARBA00022827"/>
    </source>
</evidence>
<dbReference type="Gene3D" id="3.30.465.10">
    <property type="match status" value="1"/>
</dbReference>
<evidence type="ECO:0000256" key="5">
    <source>
        <dbReference type="ARBA" id="ARBA00023002"/>
    </source>
</evidence>
<dbReference type="PANTHER" id="PTHR42973:SF39">
    <property type="entry name" value="FAD-BINDING PCMH-TYPE DOMAIN-CONTAINING PROTEIN"/>
    <property type="match status" value="1"/>
</dbReference>
<evidence type="ECO:0000256" key="6">
    <source>
        <dbReference type="SAM" id="MobiDB-lite"/>
    </source>
</evidence>